<reference evidence="2 3" key="1">
    <citation type="journal article" date="2014" name="Am. J. Bot.">
        <title>Genome assembly and annotation for red clover (Trifolium pratense; Fabaceae).</title>
        <authorList>
            <person name="Istvanek J."/>
            <person name="Jaros M."/>
            <person name="Krenek A."/>
            <person name="Repkova J."/>
        </authorList>
    </citation>
    <scope>NUCLEOTIDE SEQUENCE [LARGE SCALE GENOMIC DNA]</scope>
    <source>
        <strain evidence="3">cv. Tatra</strain>
        <tissue evidence="2">Young leaves</tissue>
    </source>
</reference>
<dbReference type="PANTHER" id="PTHR11439">
    <property type="entry name" value="GAG-POL-RELATED RETROTRANSPOSON"/>
    <property type="match status" value="1"/>
</dbReference>
<feature type="domain" description="Reverse transcriptase Ty1/copia-type" evidence="1">
    <location>
        <begin position="53"/>
        <end position="297"/>
    </location>
</feature>
<reference evidence="2 3" key="2">
    <citation type="journal article" date="2017" name="Front. Plant Sci.">
        <title>Gene Classification and Mining of Molecular Markers Useful in Red Clover (Trifolium pratense) Breeding.</title>
        <authorList>
            <person name="Istvanek J."/>
            <person name="Dluhosova J."/>
            <person name="Dluhos P."/>
            <person name="Patkova L."/>
            <person name="Nedelnik J."/>
            <person name="Repkova J."/>
        </authorList>
    </citation>
    <scope>NUCLEOTIDE SEQUENCE [LARGE SCALE GENOMIC DNA]</scope>
    <source>
        <strain evidence="3">cv. Tatra</strain>
        <tissue evidence="2">Young leaves</tissue>
    </source>
</reference>
<accession>A0A2K3M2Q6</accession>
<comment type="caution">
    <text evidence="2">The sequence shown here is derived from an EMBL/GenBank/DDBJ whole genome shotgun (WGS) entry which is preliminary data.</text>
</comment>
<dbReference type="CDD" id="cd09272">
    <property type="entry name" value="RNase_HI_RT_Ty1"/>
    <property type="match status" value="1"/>
</dbReference>
<evidence type="ECO:0000259" key="1">
    <source>
        <dbReference type="Pfam" id="PF07727"/>
    </source>
</evidence>
<gene>
    <name evidence="2" type="ORF">L195_g041134</name>
</gene>
<dbReference type="AlphaFoldDB" id="A0A2K3M2Q6"/>
<dbReference type="PANTHER" id="PTHR11439:SF517">
    <property type="entry name" value="CYSTEINE-RICH RLK (RECEPTOR-LIKE PROTEIN KINASE) 8"/>
    <property type="match status" value="1"/>
</dbReference>
<dbReference type="Pfam" id="PF07727">
    <property type="entry name" value="RVT_2"/>
    <property type="match status" value="1"/>
</dbReference>
<proteinExistence type="predicted"/>
<name>A0A2K3M2Q6_TRIPR</name>
<dbReference type="Proteomes" id="UP000236291">
    <property type="component" value="Unassembled WGS sequence"/>
</dbReference>
<evidence type="ECO:0000313" key="2">
    <source>
        <dbReference type="EMBL" id="PNX85069.1"/>
    </source>
</evidence>
<evidence type="ECO:0000313" key="3">
    <source>
        <dbReference type="Proteomes" id="UP000236291"/>
    </source>
</evidence>
<organism evidence="2 3">
    <name type="scientific">Trifolium pratense</name>
    <name type="common">Red clover</name>
    <dbReference type="NCBI Taxonomy" id="57577"/>
    <lineage>
        <taxon>Eukaryota</taxon>
        <taxon>Viridiplantae</taxon>
        <taxon>Streptophyta</taxon>
        <taxon>Embryophyta</taxon>
        <taxon>Tracheophyta</taxon>
        <taxon>Spermatophyta</taxon>
        <taxon>Magnoliopsida</taxon>
        <taxon>eudicotyledons</taxon>
        <taxon>Gunneridae</taxon>
        <taxon>Pentapetalae</taxon>
        <taxon>rosids</taxon>
        <taxon>fabids</taxon>
        <taxon>Fabales</taxon>
        <taxon>Fabaceae</taxon>
        <taxon>Papilionoideae</taxon>
        <taxon>50 kb inversion clade</taxon>
        <taxon>NPAAA clade</taxon>
        <taxon>Hologalegina</taxon>
        <taxon>IRL clade</taxon>
        <taxon>Trifolieae</taxon>
        <taxon>Trifolium</taxon>
    </lineage>
</organism>
<dbReference type="SUPFAM" id="SSF56672">
    <property type="entry name" value="DNA/RNA polymerases"/>
    <property type="match status" value="1"/>
</dbReference>
<dbReference type="InterPro" id="IPR043502">
    <property type="entry name" value="DNA/RNA_pol_sf"/>
</dbReference>
<dbReference type="InterPro" id="IPR013103">
    <property type="entry name" value="RVT_2"/>
</dbReference>
<dbReference type="EMBL" id="ASHM01047902">
    <property type="protein sequence ID" value="PNX85069.1"/>
    <property type="molecule type" value="Genomic_DNA"/>
</dbReference>
<sequence>MDDYESGEGLSQEEDEANMVLFATADPVYFEEAVKSEKWRVAMDAEIKAIEKNETWVLTDLPEHAKKIGVKWVYKTKLNENGEVDKYKARLVAKGYAQQFGVDYTEVFAPVARMDTVRMIVALAAQRGWIIYQLDVKSAFLHGELNEDVFVEQPRGYEKKDSPNKVYKLKKALYGLKQAPRSWFSRIEAYFVKEGFLKCHSEHTLFVKISKEGKILIVSIYVDDLIFTGDDESMFEDFKNSMMHEFDMSDLGKMRYFLGIEVLQRNDGIYICQKKYALEVLRRFGMEGSNSVHNPIVPGFKICKDKEGVKVDATFFKQVVGSLMYLTTTRPDLMFVVSLISRYMAQPTELHLQAAKRVLRYLKGTADFGIFYKKGGSENLVAYADSDYAGDLEDRKSTSGYVFLMSSGAVSWSSKKQPIVTLSTTEAEFVAAAYCASQIVWMRRILDKLGHSQSGSTVMFCDNSSTIKLSKNPVLHGRCKHIDVRFHFLRDLTKEGIVELVFCGTQEQVADVMTKPLKLDIFLKLRSLLGVCQIPEVN</sequence>
<protein>
    <submittedName>
        <fullName evidence="2">Retrotransposon-related protein</fullName>
    </submittedName>
</protein>